<dbReference type="EnsemblMetazoa" id="SCAU000905-RA">
    <property type="protein sequence ID" value="SCAU000905-PA"/>
    <property type="gene ID" value="SCAU000905"/>
</dbReference>
<keyword evidence="12" id="KW-1185">Reference proteome</keyword>
<dbReference type="PROSITE" id="PS50102">
    <property type="entry name" value="RRM"/>
    <property type="match status" value="1"/>
</dbReference>
<keyword evidence="5" id="KW-0010">Activator</keyword>
<keyword evidence="3 8" id="KW-0694">RNA-binding</keyword>
<evidence type="ECO:0000256" key="5">
    <source>
        <dbReference type="ARBA" id="ARBA00023159"/>
    </source>
</evidence>
<evidence type="ECO:0000256" key="6">
    <source>
        <dbReference type="ARBA" id="ARBA00023163"/>
    </source>
</evidence>
<keyword evidence="2" id="KW-0597">Phosphoprotein</keyword>
<keyword evidence="7" id="KW-0539">Nucleus</keyword>
<dbReference type="VEuPathDB" id="VectorBase:SCAU000905"/>
<dbReference type="InterPro" id="IPR000504">
    <property type="entry name" value="RRM_dom"/>
</dbReference>
<dbReference type="KEGG" id="scac:106094035"/>
<dbReference type="GO" id="GO:0003723">
    <property type="term" value="F:RNA binding"/>
    <property type="evidence" value="ECO:0007669"/>
    <property type="project" value="UniProtKB-UniRule"/>
</dbReference>
<keyword evidence="4" id="KW-0805">Transcription regulation</keyword>
<feature type="region of interest" description="Disordered" evidence="9">
    <location>
        <begin position="1075"/>
        <end position="1101"/>
    </location>
</feature>
<feature type="domain" description="RRM" evidence="10">
    <location>
        <begin position="948"/>
        <end position="1031"/>
    </location>
</feature>
<organism evidence="11 12">
    <name type="scientific">Stomoxys calcitrans</name>
    <name type="common">Stable fly</name>
    <name type="synonym">Conops calcitrans</name>
    <dbReference type="NCBI Taxonomy" id="35570"/>
    <lineage>
        <taxon>Eukaryota</taxon>
        <taxon>Metazoa</taxon>
        <taxon>Ecdysozoa</taxon>
        <taxon>Arthropoda</taxon>
        <taxon>Hexapoda</taxon>
        <taxon>Insecta</taxon>
        <taxon>Pterygota</taxon>
        <taxon>Neoptera</taxon>
        <taxon>Endopterygota</taxon>
        <taxon>Diptera</taxon>
        <taxon>Brachycera</taxon>
        <taxon>Muscomorpha</taxon>
        <taxon>Muscoidea</taxon>
        <taxon>Muscidae</taxon>
        <taxon>Stomoxys</taxon>
    </lineage>
</organism>
<feature type="compositionally biased region" description="Basic residues" evidence="9">
    <location>
        <begin position="774"/>
        <end position="794"/>
    </location>
</feature>
<feature type="compositionally biased region" description="Low complexity" evidence="9">
    <location>
        <begin position="815"/>
        <end position="828"/>
    </location>
</feature>
<evidence type="ECO:0000256" key="1">
    <source>
        <dbReference type="ARBA" id="ARBA00004123"/>
    </source>
</evidence>
<dbReference type="PANTHER" id="PTHR15528:SF11">
    <property type="entry name" value="FI18188P1"/>
    <property type="match status" value="1"/>
</dbReference>
<dbReference type="SUPFAM" id="SSF54928">
    <property type="entry name" value="RNA-binding domain, RBD"/>
    <property type="match status" value="1"/>
</dbReference>
<comment type="subcellular location">
    <subcellularLocation>
        <location evidence="1">Nucleus</location>
    </subcellularLocation>
</comment>
<dbReference type="GO" id="GO:0005634">
    <property type="term" value="C:nucleus"/>
    <property type="evidence" value="ECO:0007669"/>
    <property type="project" value="UniProtKB-SubCell"/>
</dbReference>
<evidence type="ECO:0000313" key="11">
    <source>
        <dbReference type="EnsemblMetazoa" id="SCAU000905-PA"/>
    </source>
</evidence>
<dbReference type="Pfam" id="PF00076">
    <property type="entry name" value="RRM_1"/>
    <property type="match status" value="1"/>
</dbReference>
<proteinExistence type="predicted"/>
<evidence type="ECO:0000256" key="4">
    <source>
        <dbReference type="ARBA" id="ARBA00023015"/>
    </source>
</evidence>
<feature type="compositionally biased region" description="Basic residues" evidence="9">
    <location>
        <begin position="868"/>
        <end position="884"/>
    </location>
</feature>
<dbReference type="AlphaFoldDB" id="A0A1I8NPH6"/>
<dbReference type="InterPro" id="IPR034605">
    <property type="entry name" value="PGC-1"/>
</dbReference>
<dbReference type="Gene3D" id="3.30.70.330">
    <property type="match status" value="1"/>
</dbReference>
<dbReference type="InterPro" id="IPR012677">
    <property type="entry name" value="Nucleotide-bd_a/b_plait_sf"/>
</dbReference>
<dbReference type="SMART" id="SM00360">
    <property type="entry name" value="RRM"/>
    <property type="match status" value="1"/>
</dbReference>
<evidence type="ECO:0000256" key="7">
    <source>
        <dbReference type="ARBA" id="ARBA00023242"/>
    </source>
</evidence>
<dbReference type="STRING" id="35570.A0A1I8NPH6"/>
<name>A0A1I8NPH6_STOCA</name>
<dbReference type="InterPro" id="IPR035979">
    <property type="entry name" value="RBD_domain_sf"/>
</dbReference>
<feature type="compositionally biased region" description="Polar residues" evidence="9">
    <location>
        <begin position="130"/>
        <end position="142"/>
    </location>
</feature>
<dbReference type="OrthoDB" id="10047851at2759"/>
<reference evidence="12" key="1">
    <citation type="submission" date="2015-05" db="EMBL/GenBank/DDBJ databases">
        <authorList>
            <person name="Wilson R.K."/>
            <person name="Warren W.C."/>
            <person name="Olafson P."/>
        </authorList>
    </citation>
    <scope>NUCLEOTIDE SEQUENCE [LARGE SCALE GENOMIC DNA]</scope>
    <source>
        <strain evidence="12">USDA</strain>
    </source>
</reference>
<gene>
    <name evidence="11" type="primary">106094035</name>
</gene>
<evidence type="ECO:0000256" key="2">
    <source>
        <dbReference type="ARBA" id="ARBA00022553"/>
    </source>
</evidence>
<evidence type="ECO:0000256" key="3">
    <source>
        <dbReference type="ARBA" id="ARBA00022884"/>
    </source>
</evidence>
<feature type="region of interest" description="Disordered" evidence="9">
    <location>
        <begin position="758"/>
        <end position="934"/>
    </location>
</feature>
<evidence type="ECO:0000313" key="12">
    <source>
        <dbReference type="Proteomes" id="UP000095300"/>
    </source>
</evidence>
<feature type="region of interest" description="Disordered" evidence="9">
    <location>
        <begin position="130"/>
        <end position="164"/>
    </location>
</feature>
<dbReference type="PANTHER" id="PTHR15528">
    <property type="entry name" value="PEROXISOME PROLIFERATOR ACTIVATED RECEPTOR GAMMA COACTIVATOR 1 PGC-1 -RELATED"/>
    <property type="match status" value="1"/>
</dbReference>
<evidence type="ECO:0000256" key="8">
    <source>
        <dbReference type="PROSITE-ProRule" id="PRU00176"/>
    </source>
</evidence>
<dbReference type="EnsemblMetazoa" id="SCAU000905-RB">
    <property type="protein sequence ID" value="SCAU000905-PB"/>
    <property type="gene ID" value="SCAU000905"/>
</dbReference>
<keyword evidence="6" id="KW-0804">Transcription</keyword>
<evidence type="ECO:0000256" key="9">
    <source>
        <dbReference type="SAM" id="MobiDB-lite"/>
    </source>
</evidence>
<evidence type="ECO:0000259" key="10">
    <source>
        <dbReference type="PROSITE" id="PS50102"/>
    </source>
</evidence>
<accession>A0A1I8NPH6</accession>
<dbReference type="Proteomes" id="UP000095300">
    <property type="component" value="Unassembled WGS sequence"/>
</dbReference>
<reference evidence="11" key="2">
    <citation type="submission" date="2020-05" db="UniProtKB">
        <authorList>
            <consortium name="EnsemblMetazoa"/>
        </authorList>
    </citation>
    <scope>IDENTIFICATION</scope>
    <source>
        <strain evidence="11">USDA</strain>
    </source>
</reference>
<dbReference type="GO" id="GO:0045944">
    <property type="term" value="P:positive regulation of transcription by RNA polymerase II"/>
    <property type="evidence" value="ECO:0007669"/>
    <property type="project" value="TreeGrafter"/>
</dbReference>
<sequence length="1101" mass="123293">MDSRLLNVVYDDPFDGNYSKYDNDAEFWSSGSDTMGMQLTETLHGILPIAPTDDFCKDDAASTAITLQHSKNVFNYEDFAGRHITAGGAIEVVTVDPNADGFDTDSEEDIGDSGVYSGLIELDRQSQSSNLTFRTRTDSSSIGDYESHTSDYDDDDDEDNINSKNLTNKSQIELNSNASILDIKASLVPPDDLVMNILPKSYHKNRTISTNTINSDVDGLGLNIDANTFDLAEFITKDDFAINSVTENVVTVPHTNGNTINLMSHRNLLMPQPAFEAISSNAKESDSDSDIIVDVETIEADDDDNVIFLRKASELLNSKVREEQIQADEDVIYVDNVTMDPSWIPGQAAKKIDHGKTEERQTTINKQNLVRNITFVPNKKQCDLLKGKFSKCKTNVVQKTTKNSKTIKPNESVIERKTGIGMGGKNLALLRHDSLNISEHSSEENSTYRKIQINTEKKLSPISPSIQSIKWNGETPAQKAAHAVKRKLNLEEYKKRRGDVPTAIMQDNIALESNKIAKLEQKSTSSISCNVKSVSNNLTNVTVKHSDEVISVVKSLKEEKNNPQKTVVDPITEAKNKVLRMQELKKAQQMRIIDSTISAKVPKVTKLLPLREIVKDSPYLNEGVNLNLSIHSSKSHPDYEEIIIISASCNTEISIPPTSNPCSQTVNNATRSLLKSSALLCTISNTFQKVKANENRTISTNSLIASIQDVVVKKTLPVENKDDSNVLLTPEHHGEDKIIMHLRKDRIRKQTCTISVQTDLQPEFPPLPLPKNAMQHKSRERMRRQRKKQYRKRKEVVSSSSEYSAGELSDQSIGSSILHSRDNSSSSSLERMRTYDSAIGTGGYSSRSSRKHRSSISSSYSDSIDHKSRGRRQRRTSYKQRSSRKMSPGFAHSSSSYTSDSDRSRSPAYRRSRSRSNSQTIRLRRSSYRPNKNYIDRNVSQPAVEERRIVYVGRLEQETSKDVLRRKFIQYGTIKQISIHYKDTGMKYGFVTFERSNDAFNAIDNSTRDPQISMYDVSFGGRRAFCRASYADLDNAGINTYQSFVFPQQQQQPKEEDSFEALLMKMKAKLNANKSITSTTASPTSSSCSSVNTITNSSDKI</sequence>
<dbReference type="GO" id="GO:0003712">
    <property type="term" value="F:transcription coregulator activity"/>
    <property type="evidence" value="ECO:0007669"/>
    <property type="project" value="InterPro"/>
</dbReference>
<protein>
    <recommendedName>
        <fullName evidence="10">RRM domain-containing protein</fullName>
    </recommendedName>
</protein>